<dbReference type="InterPro" id="IPR018711">
    <property type="entry name" value="NAGPA"/>
</dbReference>
<evidence type="ECO:0000313" key="5">
    <source>
        <dbReference type="Proteomes" id="UP000176740"/>
    </source>
</evidence>
<evidence type="ECO:0000256" key="2">
    <source>
        <dbReference type="SAM" id="Phobius"/>
    </source>
</evidence>
<keyword evidence="2" id="KW-0472">Membrane</keyword>
<evidence type="ECO:0000256" key="1">
    <source>
        <dbReference type="SAM" id="MobiDB-lite"/>
    </source>
</evidence>
<keyword evidence="2" id="KW-1133">Transmembrane helix</keyword>
<accession>A0A1F5H3H6</accession>
<keyword evidence="2" id="KW-0812">Transmembrane</keyword>
<feature type="region of interest" description="Disordered" evidence="1">
    <location>
        <begin position="32"/>
        <end position="78"/>
    </location>
</feature>
<name>A0A1F5H3H6_9BACT</name>
<dbReference type="AlphaFoldDB" id="A0A1F5H3H6"/>
<dbReference type="STRING" id="1797725.A3A49_02120"/>
<dbReference type="EMBL" id="MFBO01000007">
    <property type="protein sequence ID" value="OGD98619.1"/>
    <property type="molecule type" value="Genomic_DNA"/>
</dbReference>
<protein>
    <recommendedName>
        <fullName evidence="3">Phosphodiester glycosidase domain-containing protein</fullName>
    </recommendedName>
</protein>
<feature type="transmembrane region" description="Helical" evidence="2">
    <location>
        <begin position="6"/>
        <end position="28"/>
    </location>
</feature>
<dbReference type="Pfam" id="PF09992">
    <property type="entry name" value="NAGPA"/>
    <property type="match status" value="1"/>
</dbReference>
<evidence type="ECO:0000313" key="4">
    <source>
        <dbReference type="EMBL" id="OGD98619.1"/>
    </source>
</evidence>
<reference evidence="4 5" key="1">
    <citation type="journal article" date="2016" name="Nat. Commun.">
        <title>Thousands of microbial genomes shed light on interconnected biogeochemical processes in an aquifer system.</title>
        <authorList>
            <person name="Anantharaman K."/>
            <person name="Brown C.T."/>
            <person name="Hug L.A."/>
            <person name="Sharon I."/>
            <person name="Castelle C.J."/>
            <person name="Probst A.J."/>
            <person name="Thomas B.C."/>
            <person name="Singh A."/>
            <person name="Wilkins M.J."/>
            <person name="Karaoz U."/>
            <person name="Brodie E.L."/>
            <person name="Williams K.H."/>
            <person name="Hubbard S.S."/>
            <person name="Banfield J.F."/>
        </authorList>
    </citation>
    <scope>NUCLEOTIDE SEQUENCE [LARGE SCALE GENOMIC DNA]</scope>
</reference>
<gene>
    <name evidence="4" type="ORF">A3A49_02120</name>
</gene>
<comment type="caution">
    <text evidence="4">The sequence shown here is derived from an EMBL/GenBank/DDBJ whole genome shotgun (WGS) entry which is preliminary data.</text>
</comment>
<proteinExistence type="predicted"/>
<sequence length="326" mass="34189">MQQKGFVPLILIIPVAIVSLVTLAVTTIKTNHQPTIQPSPNSISRSLESDTSPSPQTLQQEQTIEDNPSPSLSPSTEPDLSLEYTAVAKEAPLPTPSPSPKPVAASSTTTGGNYTVATFNLGSTTVVTDSANDDDCGNDCPTKPLASYISENGGRAGINGTYFCPPDYSWCAGKVNTFDFPVWNNRKKKWMRADTLTWNGRGMMIFRGGSAQFYPCAACIGAPSDITGGIVNYPPLLSGGQDVLNEGSLSDSLKITKGTRSGIGFGGGKLFLVVARSANMRDMVNIFKALGATDALNLDGGGSSALYDGGYKAGPGRSLPNAIIVK</sequence>
<evidence type="ECO:0000259" key="3">
    <source>
        <dbReference type="Pfam" id="PF09992"/>
    </source>
</evidence>
<feature type="domain" description="Phosphodiester glycosidase" evidence="3">
    <location>
        <begin position="187"/>
        <end position="325"/>
    </location>
</feature>
<dbReference type="Proteomes" id="UP000176740">
    <property type="component" value="Unassembled WGS sequence"/>
</dbReference>
<organism evidence="4 5">
    <name type="scientific">Candidatus Curtissbacteria bacterium RIFCSPLOWO2_01_FULL_38_11b</name>
    <dbReference type="NCBI Taxonomy" id="1797725"/>
    <lineage>
        <taxon>Bacteria</taxon>
        <taxon>Candidatus Curtissiibacteriota</taxon>
    </lineage>
</organism>